<dbReference type="Proteomes" id="UP000055136">
    <property type="component" value="Chromosome"/>
</dbReference>
<dbReference type="PANTHER" id="PTHR13061:SF29">
    <property type="entry name" value="GAMMA CARBONIC ANHYDRASE-LIKE 1, MITOCHONDRIAL-RELATED"/>
    <property type="match status" value="1"/>
</dbReference>
<dbReference type="SUPFAM" id="SSF51161">
    <property type="entry name" value="Trimeric LpxA-like enzymes"/>
    <property type="match status" value="1"/>
</dbReference>
<feature type="transmembrane region" description="Helical" evidence="1">
    <location>
        <begin position="12"/>
        <end position="37"/>
    </location>
</feature>
<feature type="transmembrane region" description="Helical" evidence="1">
    <location>
        <begin position="43"/>
        <end position="62"/>
    </location>
</feature>
<dbReference type="KEGG" id="tee:Tel_13745"/>
<dbReference type="Gene3D" id="2.160.10.10">
    <property type="entry name" value="Hexapeptide repeat proteins"/>
    <property type="match status" value="1"/>
</dbReference>
<dbReference type="EMBL" id="CP013099">
    <property type="protein sequence ID" value="ALP54109.1"/>
    <property type="molecule type" value="Genomic_DNA"/>
</dbReference>
<protein>
    <recommendedName>
        <fullName evidence="4">Acetyltransferase</fullName>
    </recommendedName>
</protein>
<dbReference type="STRING" id="1748243.Tel_13745"/>
<dbReference type="InterPro" id="IPR011004">
    <property type="entry name" value="Trimer_LpxA-like_sf"/>
</dbReference>
<sequence length="224" mass="23354">MKTEPLDYLLSALAISLLALFSLAVTAMLSGGITALLLGDYGVLADALLFLLFYGVFSALACRGLVKRGLIRAGTFPMSDPVFRWWKLFTVIYEFGRGALLPFTTVFAKPLVAKMFGAGIGHDIALGGRLVDPQFVSIGDEAIVGQDSVITAHTITSGRIILDPVVIGARATVGVNVVIMSGVQVGEGAVLTAGAVVPPKTVIPAGELWGGVPARKIKALDSDA</sequence>
<dbReference type="PANTHER" id="PTHR13061">
    <property type="entry name" value="DYNACTIN SUBUNIT P25"/>
    <property type="match status" value="1"/>
</dbReference>
<evidence type="ECO:0000313" key="2">
    <source>
        <dbReference type="EMBL" id="ALP54109.1"/>
    </source>
</evidence>
<proteinExistence type="predicted"/>
<accession>A0A0S2TGA4</accession>
<keyword evidence="1" id="KW-1133">Transmembrane helix</keyword>
<organism evidence="2 3">
    <name type="scientific">Candidatus Tenderia electrophaga</name>
    <dbReference type="NCBI Taxonomy" id="1748243"/>
    <lineage>
        <taxon>Bacteria</taxon>
        <taxon>Pseudomonadati</taxon>
        <taxon>Pseudomonadota</taxon>
        <taxon>Gammaproteobacteria</taxon>
        <taxon>Candidatus Tenderiales</taxon>
        <taxon>Candidatus Tenderiaceae</taxon>
        <taxon>Candidatus Tenderia</taxon>
    </lineage>
</organism>
<dbReference type="Pfam" id="PF14602">
    <property type="entry name" value="Hexapep_2"/>
    <property type="match status" value="1"/>
</dbReference>
<dbReference type="InterPro" id="IPR050484">
    <property type="entry name" value="Transf_Hexapept/Carb_Anhydrase"/>
</dbReference>
<evidence type="ECO:0000313" key="3">
    <source>
        <dbReference type="Proteomes" id="UP000055136"/>
    </source>
</evidence>
<keyword evidence="1" id="KW-0812">Transmembrane</keyword>
<name>A0A0S2TGA4_9GAMM</name>
<gene>
    <name evidence="2" type="ORF">Tel_13745</name>
</gene>
<dbReference type="InterPro" id="IPR001451">
    <property type="entry name" value="Hexapep"/>
</dbReference>
<keyword evidence="3" id="KW-1185">Reference proteome</keyword>
<reference evidence="2" key="1">
    <citation type="submission" date="2015-10" db="EMBL/GenBank/DDBJ databases">
        <title>Description of Candidatus Tenderia electrophaga gen. nov, sp. nov., an Uncultivated Electroautotroph from a Biocathode Enrichment.</title>
        <authorList>
            <person name="Eddie B.J."/>
            <person name="Malanoski A.P."/>
            <person name="Wang Z."/>
            <person name="Hall R.J."/>
            <person name="Oh S.D."/>
            <person name="Heiner C."/>
            <person name="Lin B."/>
            <person name="Strycharz-Glaven S.M."/>
        </authorList>
    </citation>
    <scope>NUCLEOTIDE SEQUENCE [LARGE SCALE GENOMIC DNA]</scope>
    <source>
        <strain evidence="2">NRL1</strain>
    </source>
</reference>
<evidence type="ECO:0000256" key="1">
    <source>
        <dbReference type="SAM" id="Phobius"/>
    </source>
</evidence>
<evidence type="ECO:0008006" key="4">
    <source>
        <dbReference type="Google" id="ProtNLM"/>
    </source>
</evidence>
<keyword evidence="1" id="KW-0472">Membrane</keyword>
<dbReference type="AlphaFoldDB" id="A0A0S2TGA4"/>